<evidence type="ECO:0000313" key="2">
    <source>
        <dbReference type="Proteomes" id="UP000237105"/>
    </source>
</evidence>
<dbReference type="AlphaFoldDB" id="A0A2P5A3U0"/>
<name>A0A2P5A3U0_PARAD</name>
<feature type="non-terminal residue" evidence="1">
    <location>
        <position position="1"/>
    </location>
</feature>
<evidence type="ECO:0000313" key="1">
    <source>
        <dbReference type="EMBL" id="PON31149.1"/>
    </source>
</evidence>
<reference evidence="2" key="1">
    <citation type="submission" date="2016-06" db="EMBL/GenBank/DDBJ databases">
        <title>Parallel loss of symbiosis genes in relatives of nitrogen-fixing non-legume Parasponia.</title>
        <authorList>
            <person name="Van Velzen R."/>
            <person name="Holmer R."/>
            <person name="Bu F."/>
            <person name="Rutten L."/>
            <person name="Van Zeijl A."/>
            <person name="Liu W."/>
            <person name="Santuari L."/>
            <person name="Cao Q."/>
            <person name="Sharma T."/>
            <person name="Shen D."/>
            <person name="Roswanjaya Y."/>
            <person name="Wardhani T."/>
            <person name="Kalhor M.S."/>
            <person name="Jansen J."/>
            <person name="Van den Hoogen J."/>
            <person name="Gungor B."/>
            <person name="Hartog M."/>
            <person name="Hontelez J."/>
            <person name="Verver J."/>
            <person name="Yang W.-C."/>
            <person name="Schijlen E."/>
            <person name="Repin R."/>
            <person name="Schilthuizen M."/>
            <person name="Schranz E."/>
            <person name="Heidstra R."/>
            <person name="Miyata K."/>
            <person name="Fedorova E."/>
            <person name="Kohlen W."/>
            <person name="Bisseling T."/>
            <person name="Smit S."/>
            <person name="Geurts R."/>
        </authorList>
    </citation>
    <scope>NUCLEOTIDE SEQUENCE [LARGE SCALE GENOMIC DNA]</scope>
    <source>
        <strain evidence="2">cv. WU1-14</strain>
    </source>
</reference>
<accession>A0A2P5A3U0</accession>
<proteinExistence type="predicted"/>
<dbReference type="EMBL" id="JXTB01001499">
    <property type="protein sequence ID" value="PON31149.1"/>
    <property type="molecule type" value="Genomic_DNA"/>
</dbReference>
<dbReference type="Proteomes" id="UP000237105">
    <property type="component" value="Unassembled WGS sequence"/>
</dbReference>
<keyword evidence="2" id="KW-1185">Reference proteome</keyword>
<organism evidence="1 2">
    <name type="scientific">Parasponia andersonii</name>
    <name type="common">Sponia andersonii</name>
    <dbReference type="NCBI Taxonomy" id="3476"/>
    <lineage>
        <taxon>Eukaryota</taxon>
        <taxon>Viridiplantae</taxon>
        <taxon>Streptophyta</taxon>
        <taxon>Embryophyta</taxon>
        <taxon>Tracheophyta</taxon>
        <taxon>Spermatophyta</taxon>
        <taxon>Magnoliopsida</taxon>
        <taxon>eudicotyledons</taxon>
        <taxon>Gunneridae</taxon>
        <taxon>Pentapetalae</taxon>
        <taxon>rosids</taxon>
        <taxon>fabids</taxon>
        <taxon>Rosales</taxon>
        <taxon>Cannabaceae</taxon>
        <taxon>Parasponia</taxon>
    </lineage>
</organism>
<dbReference type="OrthoDB" id="10307157at2759"/>
<sequence length="180" mass="19379">SNEGLRDGAGLARGRNRRKEVGLAPLFQFDRQERGAWSSSELDNGKEGLDAHQKHSINKKIGLPGRCSQRAVDLSSCLNQKVLTNVAKGLGSAFPGARRAESRNAGSLSFFINESLGSLPPLVSTPLSARSSLRAQEGGKGAPLVLFFRMMGYGHGNEERELPCASLSTRALDSMNRLLD</sequence>
<protein>
    <submittedName>
        <fullName evidence="1">Uncharacterized protein</fullName>
    </submittedName>
</protein>
<gene>
    <name evidence="1" type="ORF">PanWU01x14_372120</name>
</gene>
<comment type="caution">
    <text evidence="1">The sequence shown here is derived from an EMBL/GenBank/DDBJ whole genome shotgun (WGS) entry which is preliminary data.</text>
</comment>